<name>A0ABD5ZTM0_9EURY</name>
<gene>
    <name evidence="2" type="ORF">ACFQJ4_15080</name>
</gene>
<comment type="caution">
    <text evidence="2">The sequence shown here is derived from an EMBL/GenBank/DDBJ whole genome shotgun (WGS) entry which is preliminary data.</text>
</comment>
<feature type="region of interest" description="Disordered" evidence="1">
    <location>
        <begin position="15"/>
        <end position="34"/>
    </location>
</feature>
<sequence length="96" mass="10839">MATVVWIVLGDRDKHTTMDYNNPQPDPQFTQGQVRDSDRLLSDGSLVKNNPNNTIQFTANTDDFEEHITVFDDDPQGAHWSAYGDKGKIGQEPLDF</sequence>
<dbReference type="GeneID" id="79268361"/>
<dbReference type="EMBL" id="JBHTAP010000002">
    <property type="protein sequence ID" value="MFC7236622.1"/>
    <property type="molecule type" value="Genomic_DNA"/>
</dbReference>
<reference evidence="2 3" key="1">
    <citation type="journal article" date="2019" name="Int. J. Syst. Evol. Microbiol.">
        <title>The Global Catalogue of Microorganisms (GCM) 10K type strain sequencing project: providing services to taxonomists for standard genome sequencing and annotation.</title>
        <authorList>
            <consortium name="The Broad Institute Genomics Platform"/>
            <consortium name="The Broad Institute Genome Sequencing Center for Infectious Disease"/>
            <person name="Wu L."/>
            <person name="Ma J."/>
        </authorList>
    </citation>
    <scope>NUCLEOTIDE SEQUENCE [LARGE SCALE GENOMIC DNA]</scope>
    <source>
        <strain evidence="2 3">DT85</strain>
    </source>
</reference>
<dbReference type="AlphaFoldDB" id="A0ABD5ZTM0"/>
<proteinExistence type="predicted"/>
<accession>A0ABD5ZTM0</accession>
<protein>
    <submittedName>
        <fullName evidence="2">Uncharacterized protein</fullName>
    </submittedName>
</protein>
<keyword evidence="3" id="KW-1185">Reference proteome</keyword>
<dbReference type="RefSeq" id="WP_276236318.1">
    <property type="nucleotide sequence ID" value="NZ_CP119803.1"/>
</dbReference>
<feature type="compositionally biased region" description="Polar residues" evidence="1">
    <location>
        <begin position="18"/>
        <end position="34"/>
    </location>
</feature>
<evidence type="ECO:0000313" key="2">
    <source>
        <dbReference type="EMBL" id="MFC7236622.1"/>
    </source>
</evidence>
<evidence type="ECO:0000313" key="3">
    <source>
        <dbReference type="Proteomes" id="UP001596398"/>
    </source>
</evidence>
<evidence type="ECO:0000256" key="1">
    <source>
        <dbReference type="SAM" id="MobiDB-lite"/>
    </source>
</evidence>
<dbReference type="Proteomes" id="UP001596398">
    <property type="component" value="Unassembled WGS sequence"/>
</dbReference>
<organism evidence="2 3">
    <name type="scientific">Halosegnis marinus</name>
    <dbReference type="NCBI Taxonomy" id="3034023"/>
    <lineage>
        <taxon>Archaea</taxon>
        <taxon>Methanobacteriati</taxon>
        <taxon>Methanobacteriota</taxon>
        <taxon>Stenosarchaea group</taxon>
        <taxon>Halobacteria</taxon>
        <taxon>Halobacteriales</taxon>
        <taxon>Natronomonadaceae</taxon>
        <taxon>Halosegnis</taxon>
    </lineage>
</organism>